<dbReference type="SUPFAM" id="SSF46785">
    <property type="entry name" value="Winged helix' DNA-binding domain"/>
    <property type="match status" value="1"/>
</dbReference>
<dbReference type="Gene3D" id="3.40.50.2300">
    <property type="match status" value="1"/>
</dbReference>
<evidence type="ECO:0000259" key="11">
    <source>
        <dbReference type="PROSITE" id="PS50110"/>
    </source>
</evidence>
<dbReference type="PANTHER" id="PTHR45526">
    <property type="entry name" value="TRANSCRIPTIONAL REGULATORY PROTEIN DPIA"/>
    <property type="match status" value="1"/>
</dbReference>
<dbReference type="InterPro" id="IPR024187">
    <property type="entry name" value="Sig_transdc_resp-reg_cit/mal"/>
</dbReference>
<dbReference type="SUPFAM" id="SSF52172">
    <property type="entry name" value="CheY-like"/>
    <property type="match status" value="1"/>
</dbReference>
<sequence>MIRVLVVEDDFRVAQVHAAFTERVDGFEVVGTARNAAAALRCMADLRPDLVLLDSYLPDRSGLELLGEIDVDTMMLTAACDVASVRTAFARGVVNYLVKPFTQEQLAARLVAYARYRRHFADMGRGLTQEQIDRGVRLLHDGDQPATPKGQSPVTARLVADTLRSAGGPRSATEVATALGIARATAQRYLAGLAQDGAARMSLRYGTTGRPEHQYEWYG</sequence>
<dbReference type="InterPro" id="IPR011006">
    <property type="entry name" value="CheY-like_superfamily"/>
</dbReference>
<dbReference type="GO" id="GO:0000156">
    <property type="term" value="F:phosphorelay response regulator activity"/>
    <property type="evidence" value="ECO:0007669"/>
    <property type="project" value="TreeGrafter"/>
</dbReference>
<keyword evidence="2 9" id="KW-0963">Cytoplasm</keyword>
<evidence type="ECO:0000256" key="3">
    <source>
        <dbReference type="ARBA" id="ARBA00022553"/>
    </source>
</evidence>
<dbReference type="Pfam" id="PF09339">
    <property type="entry name" value="HTH_IclR"/>
    <property type="match status" value="1"/>
</dbReference>
<reference evidence="12" key="2">
    <citation type="submission" date="2020-09" db="EMBL/GenBank/DDBJ databases">
        <authorList>
            <person name="Sun Q."/>
            <person name="Zhou Y."/>
        </authorList>
    </citation>
    <scope>NUCLEOTIDE SEQUENCE</scope>
    <source>
        <strain evidence="12">CGMCC 4.5737</strain>
    </source>
</reference>
<dbReference type="SMART" id="SM00448">
    <property type="entry name" value="REC"/>
    <property type="match status" value="1"/>
</dbReference>
<keyword evidence="6 9" id="KW-0238">DNA-binding</keyword>
<comment type="subcellular location">
    <subcellularLocation>
        <location evidence="1 9">Cytoplasm</location>
    </subcellularLocation>
</comment>
<evidence type="ECO:0000256" key="9">
    <source>
        <dbReference type="PIRNR" id="PIRNR006171"/>
    </source>
</evidence>
<dbReference type="RefSeq" id="WP_189056554.1">
    <property type="nucleotide sequence ID" value="NZ_BMMK01000008.1"/>
</dbReference>
<dbReference type="GO" id="GO:0005737">
    <property type="term" value="C:cytoplasm"/>
    <property type="evidence" value="ECO:0007669"/>
    <property type="project" value="UniProtKB-SubCell"/>
</dbReference>
<dbReference type="PANTHER" id="PTHR45526:SF1">
    <property type="entry name" value="TRANSCRIPTIONAL REGULATORY PROTEIN DCUR-RELATED"/>
    <property type="match status" value="1"/>
</dbReference>
<keyword evidence="13" id="KW-1185">Reference proteome</keyword>
<dbReference type="GO" id="GO:0003677">
    <property type="term" value="F:DNA binding"/>
    <property type="evidence" value="ECO:0007669"/>
    <property type="project" value="UniProtKB-KW"/>
</dbReference>
<evidence type="ECO:0000256" key="10">
    <source>
        <dbReference type="PROSITE-ProRule" id="PRU00169"/>
    </source>
</evidence>
<name>A0A8J3CDL9_9PSEU</name>
<evidence type="ECO:0000256" key="1">
    <source>
        <dbReference type="ARBA" id="ARBA00004496"/>
    </source>
</evidence>
<dbReference type="InterPro" id="IPR036390">
    <property type="entry name" value="WH_DNA-bd_sf"/>
</dbReference>
<keyword evidence="7 9" id="KW-0010">Activator</keyword>
<feature type="modified residue" description="4-aspartylphosphate" evidence="10">
    <location>
        <position position="54"/>
    </location>
</feature>
<evidence type="ECO:0000256" key="7">
    <source>
        <dbReference type="ARBA" id="ARBA00023159"/>
    </source>
</evidence>
<dbReference type="EMBL" id="BMMK01000008">
    <property type="protein sequence ID" value="GGM50556.1"/>
    <property type="molecule type" value="Genomic_DNA"/>
</dbReference>
<evidence type="ECO:0000256" key="6">
    <source>
        <dbReference type="ARBA" id="ARBA00023125"/>
    </source>
</evidence>
<evidence type="ECO:0000256" key="2">
    <source>
        <dbReference type="ARBA" id="ARBA00022490"/>
    </source>
</evidence>
<evidence type="ECO:0000313" key="12">
    <source>
        <dbReference type="EMBL" id="GGM50556.1"/>
    </source>
</evidence>
<accession>A0A8J3CDL9</accession>
<evidence type="ECO:0000256" key="5">
    <source>
        <dbReference type="ARBA" id="ARBA00023015"/>
    </source>
</evidence>
<dbReference type="AlphaFoldDB" id="A0A8J3CDL9"/>
<dbReference type="Gene3D" id="1.10.10.10">
    <property type="entry name" value="Winged helix-like DNA-binding domain superfamily/Winged helix DNA-binding domain"/>
    <property type="match status" value="1"/>
</dbReference>
<dbReference type="InterPro" id="IPR051271">
    <property type="entry name" value="2C-system_Tx_regulators"/>
</dbReference>
<organism evidence="12 13">
    <name type="scientific">Longimycelium tulufanense</name>
    <dbReference type="NCBI Taxonomy" id="907463"/>
    <lineage>
        <taxon>Bacteria</taxon>
        <taxon>Bacillati</taxon>
        <taxon>Actinomycetota</taxon>
        <taxon>Actinomycetes</taxon>
        <taxon>Pseudonocardiales</taxon>
        <taxon>Pseudonocardiaceae</taxon>
        <taxon>Longimycelium</taxon>
    </lineage>
</organism>
<protein>
    <recommendedName>
        <fullName evidence="9">Transcriptional regulatory protein</fullName>
    </recommendedName>
</protein>
<dbReference type="GO" id="GO:0003700">
    <property type="term" value="F:DNA-binding transcription factor activity"/>
    <property type="evidence" value="ECO:0007669"/>
    <property type="project" value="InterPro"/>
</dbReference>
<evidence type="ECO:0000313" key="13">
    <source>
        <dbReference type="Proteomes" id="UP000637578"/>
    </source>
</evidence>
<dbReference type="InterPro" id="IPR036388">
    <property type="entry name" value="WH-like_DNA-bd_sf"/>
</dbReference>
<keyword evidence="8 9" id="KW-0804">Transcription</keyword>
<dbReference type="PIRSF" id="PIRSF006171">
    <property type="entry name" value="RR_citrat_malat"/>
    <property type="match status" value="1"/>
</dbReference>
<feature type="domain" description="Response regulatory" evidence="11">
    <location>
        <begin position="3"/>
        <end position="114"/>
    </location>
</feature>
<dbReference type="InterPro" id="IPR005471">
    <property type="entry name" value="Tscrpt_reg_IclR_N"/>
</dbReference>
<proteinExistence type="predicted"/>
<dbReference type="Proteomes" id="UP000637578">
    <property type="component" value="Unassembled WGS sequence"/>
</dbReference>
<evidence type="ECO:0000256" key="8">
    <source>
        <dbReference type="ARBA" id="ARBA00023163"/>
    </source>
</evidence>
<keyword evidence="4 9" id="KW-0902">Two-component regulatory system</keyword>
<keyword evidence="5 9" id="KW-0805">Transcription regulation</keyword>
<gene>
    <name evidence="12" type="ORF">GCM10012275_21780</name>
</gene>
<dbReference type="Pfam" id="PF00072">
    <property type="entry name" value="Response_reg"/>
    <property type="match status" value="1"/>
</dbReference>
<keyword evidence="3 10" id="KW-0597">Phosphoprotein</keyword>
<reference evidence="12" key="1">
    <citation type="journal article" date="2014" name="Int. J. Syst. Evol. Microbiol.">
        <title>Complete genome sequence of Corynebacterium casei LMG S-19264T (=DSM 44701T), isolated from a smear-ripened cheese.</title>
        <authorList>
            <consortium name="US DOE Joint Genome Institute (JGI-PGF)"/>
            <person name="Walter F."/>
            <person name="Albersmeier A."/>
            <person name="Kalinowski J."/>
            <person name="Ruckert C."/>
        </authorList>
    </citation>
    <scope>NUCLEOTIDE SEQUENCE</scope>
    <source>
        <strain evidence="12">CGMCC 4.5737</strain>
    </source>
</reference>
<evidence type="ECO:0000256" key="4">
    <source>
        <dbReference type="ARBA" id="ARBA00023012"/>
    </source>
</evidence>
<comment type="caution">
    <text evidence="12">The sequence shown here is derived from an EMBL/GenBank/DDBJ whole genome shotgun (WGS) entry which is preliminary data.</text>
</comment>
<dbReference type="InterPro" id="IPR001789">
    <property type="entry name" value="Sig_transdc_resp-reg_receiver"/>
</dbReference>
<dbReference type="PROSITE" id="PS50110">
    <property type="entry name" value="RESPONSE_REGULATORY"/>
    <property type="match status" value="1"/>
</dbReference>